<sequence length="105" mass="11849">IKNEKGTTILIADRKGDLYFLRESEKQSTYAASTNAHKSQMSIWHERFGHLNWNNILEMNRRGLVSGICLGNNKIVTTCEICAEAKLTATSFGKQSQRSSQMLDI</sequence>
<gene>
    <name evidence="2" type="ORF">SINV_07223</name>
</gene>
<protein>
    <recommendedName>
        <fullName evidence="1">GAG-pre-integrase domain-containing protein</fullName>
    </recommendedName>
</protein>
<reference evidence="2" key="1">
    <citation type="journal article" date="2011" name="Proc. Natl. Acad. Sci. U.S.A.">
        <title>The genome of the fire ant Solenopsis invicta.</title>
        <authorList>
            <person name="Wurm Y."/>
            <person name="Wang J."/>
            <person name="Riba-Grognuz O."/>
            <person name="Corona M."/>
            <person name="Nygaard S."/>
            <person name="Hunt B.G."/>
            <person name="Ingram K.K."/>
            <person name="Falquet L."/>
            <person name="Nipitwattanaphon M."/>
            <person name="Gotzek D."/>
            <person name="Dijkstra M.B."/>
            <person name="Oettler J."/>
            <person name="Comtesse F."/>
            <person name="Shih C.J."/>
            <person name="Wu W.J."/>
            <person name="Yang C.C."/>
            <person name="Thomas J."/>
            <person name="Beaudoing E."/>
            <person name="Pradervand S."/>
            <person name="Flegel V."/>
            <person name="Cook E.D."/>
            <person name="Fabbretti R."/>
            <person name="Stockinger H."/>
            <person name="Long L."/>
            <person name="Farmerie W.G."/>
            <person name="Oakey J."/>
            <person name="Boomsma J.J."/>
            <person name="Pamilo P."/>
            <person name="Yi S.V."/>
            <person name="Heinze J."/>
            <person name="Goodisman M.A."/>
            <person name="Farinelli L."/>
            <person name="Harshman K."/>
            <person name="Hulo N."/>
            <person name="Cerutti L."/>
            <person name="Xenarios I."/>
            <person name="Shoemaker D."/>
            <person name="Keller L."/>
        </authorList>
    </citation>
    <scope>NUCLEOTIDE SEQUENCE [LARGE SCALE GENOMIC DNA]</scope>
</reference>
<dbReference type="Pfam" id="PF13976">
    <property type="entry name" value="gag_pre-integrs"/>
    <property type="match status" value="1"/>
</dbReference>
<accession>E9J9X7</accession>
<evidence type="ECO:0000313" key="2">
    <source>
        <dbReference type="EMBL" id="EFZ10377.1"/>
    </source>
</evidence>
<evidence type="ECO:0000259" key="1">
    <source>
        <dbReference type="Pfam" id="PF13976"/>
    </source>
</evidence>
<dbReference type="InterPro" id="IPR025724">
    <property type="entry name" value="GAG-pre-integrase_dom"/>
</dbReference>
<name>E9J9X7_SOLIN</name>
<dbReference type="HOGENOM" id="CLU_2243330_0_0_1"/>
<proteinExistence type="predicted"/>
<dbReference type="AlphaFoldDB" id="E9J9X7"/>
<organism>
    <name type="scientific">Solenopsis invicta</name>
    <name type="common">Red imported fire ant</name>
    <name type="synonym">Solenopsis wagneri</name>
    <dbReference type="NCBI Taxonomy" id="13686"/>
    <lineage>
        <taxon>Eukaryota</taxon>
        <taxon>Metazoa</taxon>
        <taxon>Ecdysozoa</taxon>
        <taxon>Arthropoda</taxon>
        <taxon>Hexapoda</taxon>
        <taxon>Insecta</taxon>
        <taxon>Pterygota</taxon>
        <taxon>Neoptera</taxon>
        <taxon>Endopterygota</taxon>
        <taxon>Hymenoptera</taxon>
        <taxon>Apocrita</taxon>
        <taxon>Aculeata</taxon>
        <taxon>Formicoidea</taxon>
        <taxon>Formicidae</taxon>
        <taxon>Myrmicinae</taxon>
        <taxon>Solenopsis</taxon>
    </lineage>
</organism>
<feature type="non-terminal residue" evidence="2">
    <location>
        <position position="1"/>
    </location>
</feature>
<dbReference type="EMBL" id="GL769530">
    <property type="protein sequence ID" value="EFZ10377.1"/>
    <property type="molecule type" value="Genomic_DNA"/>
</dbReference>
<feature type="non-terminal residue" evidence="2">
    <location>
        <position position="105"/>
    </location>
</feature>
<feature type="domain" description="GAG-pre-integrase" evidence="1">
    <location>
        <begin position="17"/>
        <end position="86"/>
    </location>
</feature>